<accession>A0A0A9C6W6</accession>
<feature type="compositionally biased region" description="Basic residues" evidence="1">
    <location>
        <begin position="1"/>
        <end position="14"/>
    </location>
</feature>
<organism evidence="2">
    <name type="scientific">Arundo donax</name>
    <name type="common">Giant reed</name>
    <name type="synonym">Donax arundinaceus</name>
    <dbReference type="NCBI Taxonomy" id="35708"/>
    <lineage>
        <taxon>Eukaryota</taxon>
        <taxon>Viridiplantae</taxon>
        <taxon>Streptophyta</taxon>
        <taxon>Embryophyta</taxon>
        <taxon>Tracheophyta</taxon>
        <taxon>Spermatophyta</taxon>
        <taxon>Magnoliopsida</taxon>
        <taxon>Liliopsida</taxon>
        <taxon>Poales</taxon>
        <taxon>Poaceae</taxon>
        <taxon>PACMAD clade</taxon>
        <taxon>Arundinoideae</taxon>
        <taxon>Arundineae</taxon>
        <taxon>Arundo</taxon>
    </lineage>
</organism>
<protein>
    <submittedName>
        <fullName evidence="2">Uncharacterized protein</fullName>
    </submittedName>
</protein>
<dbReference type="EMBL" id="GBRH01227702">
    <property type="protein sequence ID" value="JAD70193.1"/>
    <property type="molecule type" value="Transcribed_RNA"/>
</dbReference>
<feature type="region of interest" description="Disordered" evidence="1">
    <location>
        <begin position="1"/>
        <end position="48"/>
    </location>
</feature>
<evidence type="ECO:0000256" key="1">
    <source>
        <dbReference type="SAM" id="MobiDB-lite"/>
    </source>
</evidence>
<sequence>MGLRRRVRGRRSCSRGRGCDGGEAALTMRSRSGGRAREVGAGATTERNPWQVRRAPLRRSVAVRSQAGGAAPWPGEANGCREYHECGGEARRAQRMRDGRRSVRRAALGGGVLGGRWAGFGPGELGGLRSALGRSEAGRAED</sequence>
<reference evidence="2" key="2">
    <citation type="journal article" date="2015" name="Data Brief">
        <title>Shoot transcriptome of the giant reed, Arundo donax.</title>
        <authorList>
            <person name="Barrero R.A."/>
            <person name="Guerrero F.D."/>
            <person name="Moolhuijzen P."/>
            <person name="Goolsby J.A."/>
            <person name="Tidwell J."/>
            <person name="Bellgard S.E."/>
            <person name="Bellgard M.I."/>
        </authorList>
    </citation>
    <scope>NUCLEOTIDE SEQUENCE</scope>
    <source>
        <tissue evidence="2">Shoot tissue taken approximately 20 cm above the soil surface</tissue>
    </source>
</reference>
<dbReference type="AlphaFoldDB" id="A0A0A9C6W6"/>
<reference evidence="2" key="1">
    <citation type="submission" date="2014-09" db="EMBL/GenBank/DDBJ databases">
        <authorList>
            <person name="Magalhaes I.L.F."/>
            <person name="Oliveira U."/>
            <person name="Santos F.R."/>
            <person name="Vidigal T.H.D.A."/>
            <person name="Brescovit A.D."/>
            <person name="Santos A.J."/>
        </authorList>
    </citation>
    <scope>NUCLEOTIDE SEQUENCE</scope>
    <source>
        <tissue evidence="2">Shoot tissue taken approximately 20 cm above the soil surface</tissue>
    </source>
</reference>
<feature type="region of interest" description="Disordered" evidence="1">
    <location>
        <begin position="122"/>
        <end position="142"/>
    </location>
</feature>
<evidence type="ECO:0000313" key="2">
    <source>
        <dbReference type="EMBL" id="JAD70193.1"/>
    </source>
</evidence>
<name>A0A0A9C6W6_ARUDO</name>
<proteinExistence type="predicted"/>